<dbReference type="InterPro" id="IPR017919">
    <property type="entry name" value="TFIIE/TFIIEa_HTH"/>
</dbReference>
<comment type="similarity">
    <text evidence="1">Belongs to the TFIIE alpha subunit family.</text>
</comment>
<dbReference type="PROSITE" id="PS51344">
    <property type="entry name" value="HTH_TFE_IIE"/>
    <property type="match status" value="1"/>
</dbReference>
<accession>A0AAV1IGQ9</accession>
<dbReference type="Gene3D" id="3.30.40.10">
    <property type="entry name" value="Zinc/RING finger domain, C3HC4 (zinc finger)"/>
    <property type="match status" value="1"/>
</dbReference>
<evidence type="ECO:0000256" key="2">
    <source>
        <dbReference type="SAM" id="MobiDB-lite"/>
    </source>
</evidence>
<evidence type="ECO:0000259" key="3">
    <source>
        <dbReference type="PROSITE" id="PS51344"/>
    </source>
</evidence>
<protein>
    <recommendedName>
        <fullName evidence="3">HTH TFE/IIEalpha-type domain-containing protein</fullName>
    </recommendedName>
</protein>
<dbReference type="SMART" id="SM00531">
    <property type="entry name" value="TFIIE"/>
    <property type="match status" value="1"/>
</dbReference>
<feature type="compositionally biased region" description="Basic and acidic residues" evidence="2">
    <location>
        <begin position="427"/>
        <end position="440"/>
    </location>
</feature>
<dbReference type="GO" id="GO:0005673">
    <property type="term" value="C:transcription factor TFIIE complex"/>
    <property type="evidence" value="ECO:0007669"/>
    <property type="project" value="TreeGrafter"/>
</dbReference>
<sequence>MASVPAHFQKLVQLVARSFYAGECPPKDEADVTTQKTSKKGQVPIIGLGVIILDGLLRREWVKEDELASDLKIHPRIMRKSLRWFEQEQLVTREHRKEARKRKKGDEAAGAPADSAAAGDAANGAASQDIVVENADELPPQALLHSYCCLDFASILDVTQLRLYKLHKLMKERVQNSQPVLEYSCPQCGAAYNTLQASALIDFRDGQFHCEHCRAVLVAAEALGAQGGQSTSARRERAKAMRELQVRMEKELAPLLAATEAVKKRLGADARVPSYGTLKEWAQARADVLVAAARGAKRGNGTLQPAQVEIDLSGQQAVSEPLEDVVARELPPWMRAEASASVSRSADSTGAAQFPGQQGAQQASSTEQESLQAAYARQWEEQVRMRQAELATYAGMETAAQQVASASEVKAEGGWTAEAQPGSGIKPEAKQEAPKAEGNDAKWQAAGQDDDEEEWEEAQ</sequence>
<dbReference type="InterPro" id="IPR013083">
    <property type="entry name" value="Znf_RING/FYVE/PHD"/>
</dbReference>
<organism evidence="4 5">
    <name type="scientific">Coccomyxa viridis</name>
    <dbReference type="NCBI Taxonomy" id="1274662"/>
    <lineage>
        <taxon>Eukaryota</taxon>
        <taxon>Viridiplantae</taxon>
        <taxon>Chlorophyta</taxon>
        <taxon>core chlorophytes</taxon>
        <taxon>Trebouxiophyceae</taxon>
        <taxon>Trebouxiophyceae incertae sedis</taxon>
        <taxon>Coccomyxaceae</taxon>
        <taxon>Coccomyxa</taxon>
    </lineage>
</organism>
<feature type="compositionally biased region" description="Acidic residues" evidence="2">
    <location>
        <begin position="448"/>
        <end position="459"/>
    </location>
</feature>
<dbReference type="InterPro" id="IPR002853">
    <property type="entry name" value="TFIIE_asu"/>
</dbReference>
<gene>
    <name evidence="4" type="ORF">CVIRNUC_009085</name>
</gene>
<feature type="region of interest" description="Disordered" evidence="2">
    <location>
        <begin position="95"/>
        <end position="120"/>
    </location>
</feature>
<feature type="compositionally biased region" description="Low complexity" evidence="2">
    <location>
        <begin position="108"/>
        <end position="120"/>
    </location>
</feature>
<dbReference type="PANTHER" id="PTHR13097">
    <property type="entry name" value="TRANSCRIPTION INITIATION FACTOR IIE, ALPHA SUBUNIT"/>
    <property type="match status" value="1"/>
</dbReference>
<feature type="region of interest" description="Disordered" evidence="2">
    <location>
        <begin position="398"/>
        <end position="459"/>
    </location>
</feature>
<evidence type="ECO:0000256" key="1">
    <source>
        <dbReference type="ARBA" id="ARBA00008947"/>
    </source>
</evidence>
<dbReference type="Proteomes" id="UP001314263">
    <property type="component" value="Unassembled WGS sequence"/>
</dbReference>
<evidence type="ECO:0000313" key="4">
    <source>
        <dbReference type="EMBL" id="CAK0785872.1"/>
    </source>
</evidence>
<name>A0AAV1IGQ9_9CHLO</name>
<reference evidence="4 5" key="1">
    <citation type="submission" date="2023-10" db="EMBL/GenBank/DDBJ databases">
        <authorList>
            <person name="Maclean D."/>
            <person name="Macfadyen A."/>
        </authorList>
    </citation>
    <scope>NUCLEOTIDE SEQUENCE [LARGE SCALE GENOMIC DNA]</scope>
</reference>
<dbReference type="EMBL" id="CAUYUE010000013">
    <property type="protein sequence ID" value="CAK0785872.1"/>
    <property type="molecule type" value="Genomic_DNA"/>
</dbReference>
<evidence type="ECO:0000313" key="5">
    <source>
        <dbReference type="Proteomes" id="UP001314263"/>
    </source>
</evidence>
<feature type="domain" description="HTH TFE/IIEalpha-type" evidence="3">
    <location>
        <begin position="8"/>
        <end position="160"/>
    </location>
</feature>
<comment type="caution">
    <text evidence="4">The sequence shown here is derived from an EMBL/GenBank/DDBJ whole genome shotgun (WGS) entry which is preliminary data.</text>
</comment>
<dbReference type="InterPro" id="IPR039997">
    <property type="entry name" value="TFE"/>
</dbReference>
<proteinExistence type="inferred from homology"/>
<dbReference type="PANTHER" id="PTHR13097:SF7">
    <property type="entry name" value="GENERAL TRANSCRIPTION FACTOR IIE SUBUNIT 1"/>
    <property type="match status" value="1"/>
</dbReference>
<dbReference type="AlphaFoldDB" id="A0AAV1IGQ9"/>
<feature type="region of interest" description="Disordered" evidence="2">
    <location>
        <begin position="338"/>
        <end position="369"/>
    </location>
</feature>
<keyword evidence="5" id="KW-1185">Reference proteome</keyword>
<dbReference type="GO" id="GO:0006367">
    <property type="term" value="P:transcription initiation at RNA polymerase II promoter"/>
    <property type="evidence" value="ECO:0007669"/>
    <property type="project" value="InterPro"/>
</dbReference>
<dbReference type="SUPFAM" id="SSF57783">
    <property type="entry name" value="Zinc beta-ribbon"/>
    <property type="match status" value="1"/>
</dbReference>